<keyword evidence="17" id="KW-1185">Reference proteome</keyword>
<evidence type="ECO:0000313" key="16">
    <source>
        <dbReference type="EMBL" id="MFC6200066.1"/>
    </source>
</evidence>
<comment type="catalytic activity">
    <reaction evidence="12 13">
        <text>DNA(n) + a 2'-deoxyribonucleoside 5'-triphosphate = DNA(n+1) + diphosphate</text>
        <dbReference type="Rhea" id="RHEA:22508"/>
        <dbReference type="Rhea" id="RHEA-COMP:17339"/>
        <dbReference type="Rhea" id="RHEA-COMP:17340"/>
        <dbReference type="ChEBI" id="CHEBI:33019"/>
        <dbReference type="ChEBI" id="CHEBI:61560"/>
        <dbReference type="ChEBI" id="CHEBI:173112"/>
        <dbReference type="EC" id="2.7.7.7"/>
    </reaction>
</comment>
<dbReference type="InterPro" id="IPR003141">
    <property type="entry name" value="Pol/His_phosphatase_N"/>
</dbReference>
<feature type="region of interest" description="Disordered" evidence="14">
    <location>
        <begin position="1049"/>
        <end position="1086"/>
    </location>
</feature>
<dbReference type="InterPro" id="IPR040982">
    <property type="entry name" value="DNA_pol3_finger"/>
</dbReference>
<evidence type="ECO:0000256" key="3">
    <source>
        <dbReference type="ARBA" id="ARBA00012417"/>
    </source>
</evidence>
<dbReference type="InterPro" id="IPR004805">
    <property type="entry name" value="DnaE2/DnaE/PolC"/>
</dbReference>
<keyword evidence="10 13" id="KW-0239">DNA-directed DNA polymerase</keyword>
<dbReference type="Pfam" id="PF02811">
    <property type="entry name" value="PHP"/>
    <property type="match status" value="1"/>
</dbReference>
<comment type="caution">
    <text evidence="16">The sequence shown here is derived from an EMBL/GenBank/DDBJ whole genome shotgun (WGS) entry which is preliminary data.</text>
</comment>
<evidence type="ECO:0000256" key="9">
    <source>
        <dbReference type="ARBA" id="ARBA00022763"/>
    </source>
</evidence>
<dbReference type="InterPro" id="IPR023073">
    <property type="entry name" value="DnaE2"/>
</dbReference>
<keyword evidence="11 13" id="KW-0234">DNA repair</keyword>
<evidence type="ECO:0000256" key="11">
    <source>
        <dbReference type="ARBA" id="ARBA00023204"/>
    </source>
</evidence>
<dbReference type="NCBIfam" id="TIGR00594">
    <property type="entry name" value="polc"/>
    <property type="match status" value="1"/>
</dbReference>
<dbReference type="CDD" id="cd07434">
    <property type="entry name" value="PHP_PolIIIA_DnaE2"/>
    <property type="match status" value="1"/>
</dbReference>
<evidence type="ECO:0000256" key="2">
    <source>
        <dbReference type="ARBA" id="ARBA00007391"/>
    </source>
</evidence>
<dbReference type="InterPro" id="IPR016195">
    <property type="entry name" value="Pol/histidinol_Pase-like"/>
</dbReference>
<gene>
    <name evidence="13" type="primary">dnaE2</name>
    <name evidence="16" type="ORF">ACFQDM_18485</name>
</gene>
<dbReference type="Gene3D" id="3.20.20.140">
    <property type="entry name" value="Metal-dependent hydrolases"/>
    <property type="match status" value="1"/>
</dbReference>
<dbReference type="Pfam" id="PF14579">
    <property type="entry name" value="HHH_6"/>
    <property type="match status" value="1"/>
</dbReference>
<evidence type="ECO:0000313" key="17">
    <source>
        <dbReference type="Proteomes" id="UP001596303"/>
    </source>
</evidence>
<comment type="function">
    <text evidence="13">DNA polymerase involved in damage-induced mutagenesis and translesion synthesis (TLS). It is not the major replicative DNA polymerase.</text>
</comment>
<dbReference type="SMART" id="SM00481">
    <property type="entry name" value="POLIIIAc"/>
    <property type="match status" value="1"/>
</dbReference>
<name>A0ABW1SEV2_9PROT</name>
<dbReference type="RefSeq" id="WP_377381942.1">
    <property type="nucleotide sequence ID" value="NZ_JBHSSW010000066.1"/>
</dbReference>
<comment type="similarity">
    <text evidence="2 13">Belongs to the DNA polymerase type-C family. DnaE2 subfamily.</text>
</comment>
<dbReference type="SUPFAM" id="SSF89550">
    <property type="entry name" value="PHP domain-like"/>
    <property type="match status" value="1"/>
</dbReference>
<reference evidence="17" key="1">
    <citation type="journal article" date="2019" name="Int. J. Syst. Evol. Microbiol.">
        <title>The Global Catalogue of Microorganisms (GCM) 10K type strain sequencing project: providing services to taxonomists for standard genome sequencing and annotation.</title>
        <authorList>
            <consortium name="The Broad Institute Genomics Platform"/>
            <consortium name="The Broad Institute Genome Sequencing Center for Infectious Disease"/>
            <person name="Wu L."/>
            <person name="Ma J."/>
        </authorList>
    </citation>
    <scope>NUCLEOTIDE SEQUENCE [LARGE SCALE GENOMIC DNA]</scope>
    <source>
        <strain evidence="17">CGMCC-1.15741</strain>
    </source>
</reference>
<evidence type="ECO:0000259" key="15">
    <source>
        <dbReference type="SMART" id="SM00481"/>
    </source>
</evidence>
<dbReference type="Pfam" id="PF07733">
    <property type="entry name" value="DNA_pol3_alpha"/>
    <property type="match status" value="1"/>
</dbReference>
<keyword evidence="7 13" id="KW-0548">Nucleotidyltransferase</keyword>
<evidence type="ECO:0000256" key="1">
    <source>
        <dbReference type="ARBA" id="ARBA00004496"/>
    </source>
</evidence>
<proteinExistence type="inferred from homology"/>
<dbReference type="PANTHER" id="PTHR32294">
    <property type="entry name" value="DNA POLYMERASE III SUBUNIT ALPHA"/>
    <property type="match status" value="1"/>
</dbReference>
<evidence type="ECO:0000256" key="4">
    <source>
        <dbReference type="ARBA" id="ARBA00017273"/>
    </source>
</evidence>
<dbReference type="EMBL" id="JBHSSW010000066">
    <property type="protein sequence ID" value="MFC6200066.1"/>
    <property type="molecule type" value="Genomic_DNA"/>
</dbReference>
<dbReference type="NCBIfam" id="NF004225">
    <property type="entry name" value="PRK05672.1"/>
    <property type="match status" value="1"/>
</dbReference>
<evidence type="ECO:0000256" key="13">
    <source>
        <dbReference type="HAMAP-Rule" id="MF_01902"/>
    </source>
</evidence>
<dbReference type="Proteomes" id="UP001596303">
    <property type="component" value="Unassembled WGS sequence"/>
</dbReference>
<accession>A0ABW1SEV2</accession>
<dbReference type="InterPro" id="IPR011708">
    <property type="entry name" value="DNA_pol3_alpha_NTPase_dom"/>
</dbReference>
<dbReference type="PANTHER" id="PTHR32294:SF4">
    <property type="entry name" value="ERROR-PRONE DNA POLYMERASE"/>
    <property type="match status" value="1"/>
</dbReference>
<keyword evidence="8 13" id="KW-0235">DNA replication</keyword>
<dbReference type="EC" id="2.7.7.7" evidence="3 13"/>
<evidence type="ECO:0000256" key="8">
    <source>
        <dbReference type="ARBA" id="ARBA00022705"/>
    </source>
</evidence>
<keyword evidence="5 13" id="KW-0963">Cytoplasm</keyword>
<sequence length="1086" mass="121755">MTGYAELAITTNFSFLHGGSHAEELVRQAKALGLSAIGVADRNTLAGVVRAHIAAKEVGLRLLVGARLIPQDGPEMLCYPKDRAAYGRLSRLISEGKLNADKGDCRIKLSDIMQHEEGQVIIIMPPDRPDEHFCETLLFLGRRWSGRVYLAARYTYQGRNRERLARLSKMSSQAGVPLIAVNDVLYHTPERRPLQDVLTCIRTHCTIETAGFRLEGHAERHLKSPEEMLRLFTGFETALHRTEEVVQACSFSLDELAYVYPDEPVPPGITPQRHLENLVRQGSEWRYPDGVPEKVQAALRKELTLISELNYAPYFLTVHDIVKWARDENILCQGRGSAANSAVCFCLGITSVDPDQSSLLFERFLSKERKEPPDIDVDFEHERREEVIQYVYRRYGRHRAALTATVISYRPRSAVREVCKALGLSEDVSSALSGTVWGSFAGTLKAHHIAQVGLDPNNPMIRRAIQITRQLIGFPRHLSQHVGGFVLTQTPLVETVPIGNAAMVDRTFIEWDKDDIEALGIMKVDVLALGMLTCIRKAFDMLDRHKGISHTLASIPAEDSATYDMLCEGDSLGVFQVESRAQMNMLPRLRPRTFYDLVIEVAIVRPGPIQGDMVHPYLRRRKGLETITYPSPSPEHGPPDELERILSRTMGVPLFQEQAMQISIDAAKFTAEEANGLRRAMATFRKVGTIQNYENMMVGRMVERGYDEAFAQRCFDQVKGFGDYGFPESHAASFGLLVYVSSWLKCHHPDVFCAALLNSQPMGFYAPAQIVRDAREHQVDVREVDVNFSDWDNRLEDRVPGDRYCPVRLGFRQIDGLREDEISKLIQARGTGYLSLDAIRRRSGVTRATLETLAAADAFRSMGMDRRAALWAVRGEANGESLPLFASTDAAEQAEEVQAELPLMPASEHVIQDYQTTRLSLKDHPMRFLRAQYSSQKILTTQEACALRNGGRVQTAGVVLVRQRPGSASGVCFITLEDETGIANLVIWPKVFERYRAIVMGARILAVKGVIQKADNVTHLVAHTLEDRTPDLRLLSEDVQNDPLKHALDRADEVTRPVPEGRSMASRTSGRHPRNVRVIPSSRDFH</sequence>
<evidence type="ECO:0000256" key="7">
    <source>
        <dbReference type="ARBA" id="ARBA00022695"/>
    </source>
</evidence>
<protein>
    <recommendedName>
        <fullName evidence="4 13">Error-prone DNA polymerase</fullName>
        <ecNumber evidence="3 13">2.7.7.7</ecNumber>
    </recommendedName>
</protein>
<keyword evidence="6 13" id="KW-0808">Transferase</keyword>
<evidence type="ECO:0000256" key="6">
    <source>
        <dbReference type="ARBA" id="ARBA00022679"/>
    </source>
</evidence>
<dbReference type="Gene3D" id="1.10.150.870">
    <property type="match status" value="1"/>
</dbReference>
<evidence type="ECO:0000256" key="12">
    <source>
        <dbReference type="ARBA" id="ARBA00049244"/>
    </source>
</evidence>
<dbReference type="InterPro" id="IPR004365">
    <property type="entry name" value="NA-bd_OB_tRNA"/>
</dbReference>
<dbReference type="Pfam" id="PF17657">
    <property type="entry name" value="DNA_pol3_finger"/>
    <property type="match status" value="1"/>
</dbReference>
<evidence type="ECO:0000256" key="10">
    <source>
        <dbReference type="ARBA" id="ARBA00022932"/>
    </source>
</evidence>
<evidence type="ECO:0000256" key="5">
    <source>
        <dbReference type="ARBA" id="ARBA00022490"/>
    </source>
</evidence>
<organism evidence="16 17">
    <name type="scientific">Ponticaulis profundi</name>
    <dbReference type="NCBI Taxonomy" id="2665222"/>
    <lineage>
        <taxon>Bacteria</taxon>
        <taxon>Pseudomonadati</taxon>
        <taxon>Pseudomonadota</taxon>
        <taxon>Alphaproteobacteria</taxon>
        <taxon>Hyphomonadales</taxon>
        <taxon>Hyphomonadaceae</taxon>
        <taxon>Ponticaulis</taxon>
    </lineage>
</organism>
<evidence type="ECO:0000256" key="14">
    <source>
        <dbReference type="SAM" id="MobiDB-lite"/>
    </source>
</evidence>
<dbReference type="Pfam" id="PF01336">
    <property type="entry name" value="tRNA_anti-codon"/>
    <property type="match status" value="1"/>
</dbReference>
<dbReference type="InterPro" id="IPR004013">
    <property type="entry name" value="PHP_dom"/>
</dbReference>
<keyword evidence="9 13" id="KW-0227">DNA damage</keyword>
<feature type="domain" description="Polymerase/histidinol phosphatase N-terminal" evidence="15">
    <location>
        <begin position="5"/>
        <end position="72"/>
    </location>
</feature>
<dbReference type="InterPro" id="IPR029460">
    <property type="entry name" value="DNAPol_HHH"/>
</dbReference>
<comment type="subcellular location">
    <subcellularLocation>
        <location evidence="1 13">Cytoplasm</location>
    </subcellularLocation>
</comment>
<dbReference type="HAMAP" id="MF_01902">
    <property type="entry name" value="DNApol_error_prone"/>
    <property type="match status" value="1"/>
</dbReference>
<dbReference type="CDD" id="cd04485">
    <property type="entry name" value="DnaE_OBF"/>
    <property type="match status" value="1"/>
</dbReference>